<dbReference type="PANTHER" id="PTHR43243">
    <property type="entry name" value="INNER MEMBRANE TRANSPORTER YGJI-RELATED"/>
    <property type="match status" value="1"/>
</dbReference>
<dbReference type="Gene3D" id="1.20.1740.10">
    <property type="entry name" value="Amino acid/polyamine transporter I"/>
    <property type="match status" value="1"/>
</dbReference>
<proteinExistence type="predicted"/>
<dbReference type="EMBL" id="OU963895">
    <property type="protein sequence ID" value="CAH0401882.1"/>
    <property type="molecule type" value="Genomic_DNA"/>
</dbReference>
<sequence>MITRVFYNYENMRRTTMDYEKDITREKDYVRLNAKIQWKKSGMLTTLRALREIKMLIKDFIADRGKPPDFLAFSITLLMMMVLVAGVKKSLFFNNVLNAINLSVWVFIMAAGLFYVNIHNWTDHKGFLPYGWSGNIISPVAKLISLTPSQTLSPV</sequence>
<dbReference type="Proteomes" id="UP001153292">
    <property type="component" value="Chromosome 2"/>
</dbReference>
<evidence type="ECO:0000256" key="1">
    <source>
        <dbReference type="SAM" id="Phobius"/>
    </source>
</evidence>
<gene>
    <name evidence="2" type="ORF">CHILSU_LOCUS5118</name>
</gene>
<dbReference type="PANTHER" id="PTHR43243:SF17">
    <property type="entry name" value="CATIONIC AMINO ACID TRANSPORTER-RELATED"/>
    <property type="match status" value="1"/>
</dbReference>
<evidence type="ECO:0000313" key="2">
    <source>
        <dbReference type="EMBL" id="CAH0401882.1"/>
    </source>
</evidence>
<feature type="transmembrane region" description="Helical" evidence="1">
    <location>
        <begin position="70"/>
        <end position="87"/>
    </location>
</feature>
<evidence type="ECO:0000313" key="3">
    <source>
        <dbReference type="Proteomes" id="UP001153292"/>
    </source>
</evidence>
<feature type="transmembrane region" description="Helical" evidence="1">
    <location>
        <begin position="99"/>
        <end position="118"/>
    </location>
</feature>
<accession>A0ABN8AZH4</accession>
<keyword evidence="1" id="KW-1133">Transmembrane helix</keyword>
<name>A0ABN8AZH4_CHISP</name>
<organism evidence="2 3">
    <name type="scientific">Chilo suppressalis</name>
    <name type="common">Asiatic rice borer moth</name>
    <dbReference type="NCBI Taxonomy" id="168631"/>
    <lineage>
        <taxon>Eukaryota</taxon>
        <taxon>Metazoa</taxon>
        <taxon>Ecdysozoa</taxon>
        <taxon>Arthropoda</taxon>
        <taxon>Hexapoda</taxon>
        <taxon>Insecta</taxon>
        <taxon>Pterygota</taxon>
        <taxon>Neoptera</taxon>
        <taxon>Endopterygota</taxon>
        <taxon>Lepidoptera</taxon>
        <taxon>Glossata</taxon>
        <taxon>Ditrysia</taxon>
        <taxon>Pyraloidea</taxon>
        <taxon>Crambidae</taxon>
        <taxon>Crambinae</taxon>
        <taxon>Chilo</taxon>
    </lineage>
</organism>
<protein>
    <submittedName>
        <fullName evidence="2">Uncharacterized protein</fullName>
    </submittedName>
</protein>
<reference evidence="2" key="1">
    <citation type="submission" date="2021-12" db="EMBL/GenBank/DDBJ databases">
        <authorList>
            <person name="King R."/>
        </authorList>
    </citation>
    <scope>NUCLEOTIDE SEQUENCE</scope>
</reference>
<keyword evidence="1" id="KW-0812">Transmembrane</keyword>
<keyword evidence="1" id="KW-0472">Membrane</keyword>
<keyword evidence="3" id="KW-1185">Reference proteome</keyword>